<keyword evidence="13 17" id="KW-1133">Transmembrane helix</keyword>
<comment type="caution">
    <text evidence="21">The sequence shown here is derived from an EMBL/GenBank/DDBJ whole genome shotgun (WGS) entry which is preliminary data.</text>
</comment>
<proteinExistence type="inferred from homology"/>
<comment type="subcellular location">
    <subcellularLocation>
        <location evidence="3">Membrane</location>
    </subcellularLocation>
    <subcellularLocation>
        <location evidence="2">Mitochondrion</location>
    </subcellularLocation>
</comment>
<evidence type="ECO:0000256" key="1">
    <source>
        <dbReference type="ARBA" id="ARBA00001974"/>
    </source>
</evidence>
<dbReference type="GeneID" id="81351630"/>
<evidence type="ECO:0000256" key="16">
    <source>
        <dbReference type="ARBA" id="ARBA00023136"/>
    </source>
</evidence>
<reference evidence="21" key="2">
    <citation type="journal article" date="2023" name="IMA Fungus">
        <title>Comparative genomic study of the Penicillium genus elucidates a diverse pangenome and 15 lateral gene transfer events.</title>
        <authorList>
            <person name="Petersen C."/>
            <person name="Sorensen T."/>
            <person name="Nielsen M.R."/>
            <person name="Sondergaard T.E."/>
            <person name="Sorensen J.L."/>
            <person name="Fitzpatrick D.A."/>
            <person name="Frisvad J.C."/>
            <person name="Nielsen K.L."/>
        </authorList>
    </citation>
    <scope>NUCLEOTIDE SEQUENCE</scope>
    <source>
        <strain evidence="21">IBT 30761</strain>
    </source>
</reference>
<protein>
    <recommendedName>
        <fullName evidence="5">glycerol-3-phosphate dehydrogenase</fullName>
        <ecNumber evidence="5">1.1.5.3</ecNumber>
    </recommendedName>
</protein>
<dbReference type="Pfam" id="PF01266">
    <property type="entry name" value="DAO"/>
    <property type="match status" value="1"/>
</dbReference>
<keyword evidence="16 17" id="KW-0472">Membrane</keyword>
<keyword evidence="10" id="KW-0274">FAD</keyword>
<dbReference type="Pfam" id="PF16901">
    <property type="entry name" value="DAO_C"/>
    <property type="match status" value="1"/>
</dbReference>
<feature type="transmembrane region" description="Helical" evidence="17">
    <location>
        <begin position="948"/>
        <end position="969"/>
    </location>
</feature>
<dbReference type="PRINTS" id="PR01001">
    <property type="entry name" value="FADG3PDH"/>
</dbReference>
<evidence type="ECO:0000256" key="9">
    <source>
        <dbReference type="ARBA" id="ARBA00022737"/>
    </source>
</evidence>
<reference evidence="21" key="1">
    <citation type="submission" date="2022-11" db="EMBL/GenBank/DDBJ databases">
        <authorList>
            <person name="Petersen C."/>
        </authorList>
    </citation>
    <scope>NUCLEOTIDE SEQUENCE</scope>
    <source>
        <strain evidence="21">IBT 30761</strain>
    </source>
</reference>
<dbReference type="FunFam" id="1.10.8.870:FF:000001">
    <property type="entry name" value="Glycerol-3-phosphate dehydrogenase"/>
    <property type="match status" value="1"/>
</dbReference>
<feature type="transmembrane region" description="Helical" evidence="17">
    <location>
        <begin position="12"/>
        <end position="31"/>
    </location>
</feature>
<gene>
    <name evidence="21" type="ORF">N7532_000147</name>
</gene>
<evidence type="ECO:0000256" key="8">
    <source>
        <dbReference type="ARBA" id="ARBA00022723"/>
    </source>
</evidence>
<dbReference type="GO" id="GO:0004368">
    <property type="term" value="F:glycerol-3-phosphate dehydrogenase (quinone) activity"/>
    <property type="evidence" value="ECO:0007669"/>
    <property type="project" value="UniProtKB-EC"/>
</dbReference>
<evidence type="ECO:0000256" key="6">
    <source>
        <dbReference type="ARBA" id="ARBA00022630"/>
    </source>
</evidence>
<dbReference type="Gene3D" id="1.10.8.870">
    <property type="entry name" value="Alpha-glycerophosphate oxidase, cap domain"/>
    <property type="match status" value="1"/>
</dbReference>
<feature type="domain" description="FAD dependent oxidoreductase" evidence="18">
    <location>
        <begin position="82"/>
        <end position="434"/>
    </location>
</feature>
<evidence type="ECO:0000313" key="21">
    <source>
        <dbReference type="EMBL" id="KAJ5112102.1"/>
    </source>
</evidence>
<dbReference type="PANTHER" id="PTHR11985">
    <property type="entry name" value="GLYCEROL-3-PHOSPHATE DEHYDROGENASE"/>
    <property type="match status" value="1"/>
</dbReference>
<dbReference type="InterPro" id="IPR031656">
    <property type="entry name" value="DAO_C"/>
</dbReference>
<dbReference type="AlphaFoldDB" id="A0A9W9G684"/>
<evidence type="ECO:0000256" key="4">
    <source>
        <dbReference type="ARBA" id="ARBA00007330"/>
    </source>
</evidence>
<comment type="similarity">
    <text evidence="4">Belongs to the FAD-dependent glycerol-3-phosphate dehydrogenase family.</text>
</comment>
<name>A0A9W9G684_9EURO</name>
<feature type="transmembrane region" description="Helical" evidence="17">
    <location>
        <begin position="769"/>
        <end position="788"/>
    </location>
</feature>
<dbReference type="Gene3D" id="3.30.9.10">
    <property type="entry name" value="D-Amino Acid Oxidase, subunit A, domain 2"/>
    <property type="match status" value="1"/>
</dbReference>
<dbReference type="GO" id="GO:0016020">
    <property type="term" value="C:membrane"/>
    <property type="evidence" value="ECO:0007669"/>
    <property type="project" value="UniProtKB-SubCell"/>
</dbReference>
<dbReference type="GO" id="GO:0005739">
    <property type="term" value="C:mitochondrion"/>
    <property type="evidence" value="ECO:0007669"/>
    <property type="project" value="UniProtKB-SubCell"/>
</dbReference>
<feature type="transmembrane region" description="Helical" evidence="17">
    <location>
        <begin position="906"/>
        <end position="927"/>
    </location>
</feature>
<dbReference type="GO" id="GO:0046872">
    <property type="term" value="F:metal ion binding"/>
    <property type="evidence" value="ECO:0007669"/>
    <property type="project" value="UniProtKB-KW"/>
</dbReference>
<dbReference type="InterPro" id="IPR006076">
    <property type="entry name" value="FAD-dep_OxRdtase"/>
</dbReference>
<evidence type="ECO:0000256" key="11">
    <source>
        <dbReference type="ARBA" id="ARBA00022837"/>
    </source>
</evidence>
<dbReference type="PROSITE" id="PS00978">
    <property type="entry name" value="FAD_G3PDH_2"/>
    <property type="match status" value="1"/>
</dbReference>
<keyword evidence="11" id="KW-0106">Calcium</keyword>
<evidence type="ECO:0000313" key="22">
    <source>
        <dbReference type="Proteomes" id="UP001149074"/>
    </source>
</evidence>
<feature type="transmembrane region" description="Helical" evidence="17">
    <location>
        <begin position="881"/>
        <end position="900"/>
    </location>
</feature>
<evidence type="ECO:0000259" key="18">
    <source>
        <dbReference type="Pfam" id="PF01266"/>
    </source>
</evidence>
<dbReference type="InterPro" id="IPR013057">
    <property type="entry name" value="AA_transpt_TM"/>
</dbReference>
<dbReference type="EC" id="1.1.5.3" evidence="5"/>
<keyword evidence="6" id="KW-0285">Flavoprotein</keyword>
<dbReference type="InterPro" id="IPR000447">
    <property type="entry name" value="G3P_DH_FAD-dep"/>
</dbReference>
<evidence type="ECO:0000259" key="19">
    <source>
        <dbReference type="Pfam" id="PF01490"/>
    </source>
</evidence>
<dbReference type="OrthoDB" id="264015at2759"/>
<feature type="transmembrane region" description="Helical" evidence="17">
    <location>
        <begin position="846"/>
        <end position="869"/>
    </location>
</feature>
<dbReference type="InterPro" id="IPR036188">
    <property type="entry name" value="FAD/NAD-bd_sf"/>
</dbReference>
<evidence type="ECO:0000256" key="14">
    <source>
        <dbReference type="ARBA" id="ARBA00023002"/>
    </source>
</evidence>
<keyword evidence="7 17" id="KW-0812">Transmembrane</keyword>
<dbReference type="RefSeq" id="XP_056479875.1">
    <property type="nucleotide sequence ID" value="XM_056612651.1"/>
</dbReference>
<feature type="domain" description="Amino acid transporter transmembrane" evidence="19">
    <location>
        <begin position="766"/>
        <end position="1001"/>
    </location>
</feature>
<evidence type="ECO:0000256" key="5">
    <source>
        <dbReference type="ARBA" id="ARBA00013029"/>
    </source>
</evidence>
<evidence type="ECO:0000256" key="7">
    <source>
        <dbReference type="ARBA" id="ARBA00022692"/>
    </source>
</evidence>
<accession>A0A9W9G684</accession>
<dbReference type="Pfam" id="PF01490">
    <property type="entry name" value="Aa_trans"/>
    <property type="match status" value="1"/>
</dbReference>
<feature type="transmembrane region" description="Helical" evidence="17">
    <location>
        <begin position="989"/>
        <end position="1015"/>
    </location>
</feature>
<dbReference type="Gene3D" id="3.50.50.60">
    <property type="entry name" value="FAD/NAD(P)-binding domain"/>
    <property type="match status" value="1"/>
</dbReference>
<keyword evidence="14" id="KW-0560">Oxidoreductase</keyword>
<sequence length="1149" mass="126442">MAARHSRKFLRPLLYTSAAAAAGAGVLYISYRPRNIPGLEAPAVPPPGYHEGKLVPPSFPLIKSRLEQIQDLKRSKDDEPYDLLVIGAGATGSGIALDAATRGLKVAVVERDDFSAGTSSKSTKLVHGGVRYLEKAVWELDYNQYKLVKEALRERRWFLNTAPHLSQWLPIMVPLQKWWQAPYFWAGCKAYDLLAGSEGIESSYFLTKSKAIDSFPMLKRDNVVGAMVYYDGAHNDSRMNVSLAMTAALYGSTVVNHMEVTGLTKDASGKLCGARLKDVIPSKDGEQTEEFTIRAKGIINATGPFTDSIRKMDEPDIKEIVAPSSGVHVILPGYYSPSNMGQHHRRYHRRPDRDYPHPEPSEADINWILKEIRGYLAPDINVERSDVLAAWSGIRPLVRDPNKSSSQALVRNHLISVSPSGLLTCAGGKWTTYRQMAEEAVDEAIDAFNLKPREMNSMPDISGVGGSGLVADGAVLDGSCQTHQVRLIGAHGYSKTLFINLIQHFGLETDVAQHLTQSYGDRAWQVAALSGPTNERFPVRGRRISALYPFVDGEVRYAVRHEYAQTAVDVIARRTRLAFLNAEAALEALPNVIDLMGEELNWSAQRKDNEWKESVSYLASMGLPKSFMELSRREVQNGRVKDLDAEAHKSFARTEPPADILESDTVTSPVRLLPPLRSRNGRSGFFSCPVDVLRHPRQISHFHTSTNSPTTFTSDILPCLVFAMEAPVQPGGVPPAGPADHDNLKTALSSQDPLGDECNAMVKYKTMNWYQAGMVMVAETISLGILALPKALSTLGLVPGVFTIVFVGLISSYTGYTLGQFKRKYPHVHSMADAGGLLAGNLGRRVLGFSQLVLFIFTMGSHILTYSIMMNVLGEHSTCTILYSAIGLLVSYVLTLPRRLERISRLSALSFVSIIGAVLTSMIGVAVTKTAHSHIPVIPTAPAVHDACLALANIVFAFAGHVAFFTLFSELKDIEDFPKAVLLLQICEAILYTVSAIVIYVYIVIGGVVNAHVAVKFLYVRILRGTNSVHHRSLRARAAWVGISLVLWITSWLIAEGIPVFNDVLGFASSLFGTWFTFGLPGLFWLYLERQFHTLKRRQWIQHCFNVFLVALAGLLCVVGMYASIRSIIRNLHEGIGGGSFSCVDNSIY</sequence>
<keyword evidence="22" id="KW-1185">Reference proteome</keyword>
<evidence type="ECO:0000259" key="20">
    <source>
        <dbReference type="Pfam" id="PF16901"/>
    </source>
</evidence>
<evidence type="ECO:0000256" key="3">
    <source>
        <dbReference type="ARBA" id="ARBA00004370"/>
    </source>
</evidence>
<feature type="transmembrane region" description="Helical" evidence="17">
    <location>
        <begin position="1067"/>
        <end position="1088"/>
    </location>
</feature>
<evidence type="ECO:0000256" key="17">
    <source>
        <dbReference type="SAM" id="Phobius"/>
    </source>
</evidence>
<evidence type="ECO:0000256" key="2">
    <source>
        <dbReference type="ARBA" id="ARBA00004173"/>
    </source>
</evidence>
<dbReference type="SUPFAM" id="SSF51905">
    <property type="entry name" value="FAD/NAD(P)-binding domain"/>
    <property type="match status" value="1"/>
</dbReference>
<dbReference type="Proteomes" id="UP001149074">
    <property type="component" value="Unassembled WGS sequence"/>
</dbReference>
<feature type="transmembrane region" description="Helical" evidence="17">
    <location>
        <begin position="1036"/>
        <end position="1055"/>
    </location>
</feature>
<dbReference type="PANTHER" id="PTHR11985:SF15">
    <property type="entry name" value="GLYCEROL-3-PHOSPHATE DEHYDROGENASE, MITOCHONDRIAL"/>
    <property type="match status" value="1"/>
</dbReference>
<evidence type="ECO:0000256" key="10">
    <source>
        <dbReference type="ARBA" id="ARBA00022827"/>
    </source>
</evidence>
<dbReference type="GO" id="GO:0006072">
    <property type="term" value="P:glycerol-3-phosphate metabolic process"/>
    <property type="evidence" value="ECO:0007669"/>
    <property type="project" value="InterPro"/>
</dbReference>
<keyword evidence="9" id="KW-0677">Repeat</keyword>
<evidence type="ECO:0000256" key="15">
    <source>
        <dbReference type="ARBA" id="ARBA00023128"/>
    </source>
</evidence>
<comment type="cofactor">
    <cofactor evidence="1">
        <name>FAD</name>
        <dbReference type="ChEBI" id="CHEBI:57692"/>
    </cofactor>
</comment>
<feature type="domain" description="Alpha-glycerophosphate oxidase C-terminal" evidence="20">
    <location>
        <begin position="480"/>
        <end position="607"/>
    </location>
</feature>
<dbReference type="EMBL" id="JAPQKI010000001">
    <property type="protein sequence ID" value="KAJ5112102.1"/>
    <property type="molecule type" value="Genomic_DNA"/>
</dbReference>
<dbReference type="InterPro" id="IPR038299">
    <property type="entry name" value="DAO_C_sf"/>
</dbReference>
<feature type="transmembrane region" description="Helical" evidence="17">
    <location>
        <begin position="1100"/>
        <end position="1123"/>
    </location>
</feature>
<keyword evidence="8" id="KW-0479">Metal-binding</keyword>
<evidence type="ECO:0000256" key="13">
    <source>
        <dbReference type="ARBA" id="ARBA00022989"/>
    </source>
</evidence>
<organism evidence="21 22">
    <name type="scientific">Penicillium argentinense</name>
    <dbReference type="NCBI Taxonomy" id="1131581"/>
    <lineage>
        <taxon>Eukaryota</taxon>
        <taxon>Fungi</taxon>
        <taxon>Dikarya</taxon>
        <taxon>Ascomycota</taxon>
        <taxon>Pezizomycotina</taxon>
        <taxon>Eurotiomycetes</taxon>
        <taxon>Eurotiomycetidae</taxon>
        <taxon>Eurotiales</taxon>
        <taxon>Aspergillaceae</taxon>
        <taxon>Penicillium</taxon>
    </lineage>
</organism>
<feature type="transmembrane region" description="Helical" evidence="17">
    <location>
        <begin position="795"/>
        <end position="816"/>
    </location>
</feature>
<keyword evidence="12" id="KW-0809">Transit peptide</keyword>
<evidence type="ECO:0000256" key="12">
    <source>
        <dbReference type="ARBA" id="ARBA00022946"/>
    </source>
</evidence>
<keyword evidence="15" id="KW-0496">Mitochondrion</keyword>